<protein>
    <submittedName>
        <fullName evidence="1">Uncharacterized protein</fullName>
    </submittedName>
</protein>
<reference evidence="1" key="2">
    <citation type="submission" date="2023-05" db="EMBL/GenBank/DDBJ databases">
        <authorList>
            <person name="Schelkunov M.I."/>
        </authorList>
    </citation>
    <scope>NUCLEOTIDE SEQUENCE</scope>
    <source>
        <strain evidence="1">Hsosn_3</strain>
        <tissue evidence="1">Leaf</tissue>
    </source>
</reference>
<name>A0AAD8LUB9_9APIA</name>
<keyword evidence="2" id="KW-1185">Reference proteome</keyword>
<evidence type="ECO:0000313" key="1">
    <source>
        <dbReference type="EMBL" id="KAK1347891.1"/>
    </source>
</evidence>
<reference evidence="1" key="1">
    <citation type="submission" date="2023-02" db="EMBL/GenBank/DDBJ databases">
        <title>Genome of toxic invasive species Heracleum sosnowskyi carries increased number of genes despite the absence of recent whole-genome duplications.</title>
        <authorList>
            <person name="Schelkunov M."/>
            <person name="Shtratnikova V."/>
            <person name="Makarenko M."/>
            <person name="Klepikova A."/>
            <person name="Omelchenko D."/>
            <person name="Novikova G."/>
            <person name="Obukhova E."/>
            <person name="Bogdanov V."/>
            <person name="Penin A."/>
            <person name="Logacheva M."/>
        </authorList>
    </citation>
    <scope>NUCLEOTIDE SEQUENCE</scope>
    <source>
        <strain evidence="1">Hsosn_3</strain>
        <tissue evidence="1">Leaf</tissue>
    </source>
</reference>
<dbReference type="EMBL" id="JAUIZM010000169">
    <property type="protein sequence ID" value="KAK1347891.1"/>
    <property type="molecule type" value="Genomic_DNA"/>
</dbReference>
<proteinExistence type="predicted"/>
<organism evidence="1 2">
    <name type="scientific">Heracleum sosnowskyi</name>
    <dbReference type="NCBI Taxonomy" id="360622"/>
    <lineage>
        <taxon>Eukaryota</taxon>
        <taxon>Viridiplantae</taxon>
        <taxon>Streptophyta</taxon>
        <taxon>Embryophyta</taxon>
        <taxon>Tracheophyta</taxon>
        <taxon>Spermatophyta</taxon>
        <taxon>Magnoliopsida</taxon>
        <taxon>eudicotyledons</taxon>
        <taxon>Gunneridae</taxon>
        <taxon>Pentapetalae</taxon>
        <taxon>asterids</taxon>
        <taxon>campanulids</taxon>
        <taxon>Apiales</taxon>
        <taxon>Apiaceae</taxon>
        <taxon>Apioideae</taxon>
        <taxon>apioid superclade</taxon>
        <taxon>Tordylieae</taxon>
        <taxon>Tordyliinae</taxon>
        <taxon>Heracleum</taxon>
    </lineage>
</organism>
<accession>A0AAD8LUB9</accession>
<dbReference type="AlphaFoldDB" id="A0AAD8LUB9"/>
<sequence length="122" mass="14454">MATGQNFEEHARLLIHPDTSMETRLQMVRDIRKDLEVTYTAEYFRFLQCYTKSLFIILFGITKPQFYSNAENKIRYIVIDILYRLPHIEVLRPFVNDILRSAIRVLINDNEEIALQCVLEVS</sequence>
<evidence type="ECO:0000313" key="2">
    <source>
        <dbReference type="Proteomes" id="UP001237642"/>
    </source>
</evidence>
<gene>
    <name evidence="1" type="ORF">POM88_055015</name>
</gene>
<dbReference type="Proteomes" id="UP001237642">
    <property type="component" value="Unassembled WGS sequence"/>
</dbReference>
<comment type="caution">
    <text evidence="1">The sequence shown here is derived from an EMBL/GenBank/DDBJ whole genome shotgun (WGS) entry which is preliminary data.</text>
</comment>